<name>A0ABV3ZAC0_9BACT</name>
<dbReference type="RefSeq" id="WP_369327825.1">
    <property type="nucleotide sequence ID" value="NZ_JAULBC010000001.1"/>
</dbReference>
<reference evidence="1 2" key="1">
    <citation type="submission" date="2023-07" db="EMBL/GenBank/DDBJ databases">
        <authorList>
            <person name="Lian W.-H."/>
        </authorList>
    </citation>
    <scope>NUCLEOTIDE SEQUENCE [LARGE SCALE GENOMIC DNA]</scope>
    <source>
        <strain evidence="1 2">SYSU DXS3180</strain>
    </source>
</reference>
<dbReference type="Proteomes" id="UP001560573">
    <property type="component" value="Unassembled WGS sequence"/>
</dbReference>
<evidence type="ECO:0000313" key="1">
    <source>
        <dbReference type="EMBL" id="MEX6686430.1"/>
    </source>
</evidence>
<organism evidence="1 2">
    <name type="scientific">Danxiaibacter flavus</name>
    <dbReference type="NCBI Taxonomy" id="3049108"/>
    <lineage>
        <taxon>Bacteria</taxon>
        <taxon>Pseudomonadati</taxon>
        <taxon>Bacteroidota</taxon>
        <taxon>Chitinophagia</taxon>
        <taxon>Chitinophagales</taxon>
        <taxon>Chitinophagaceae</taxon>
        <taxon>Danxiaibacter</taxon>
    </lineage>
</organism>
<dbReference type="EMBL" id="JAULBC010000001">
    <property type="protein sequence ID" value="MEX6686430.1"/>
    <property type="molecule type" value="Genomic_DNA"/>
</dbReference>
<sequence>MKYDPFDFVVTANLDTISGTLIPIGDNDKDYPKQFNVVIEDKSIGLLQCDNKMWTFQHGDNKELAEAIGEFVIEWYKGE</sequence>
<gene>
    <name evidence="1" type="ORF">QTN47_02940</name>
</gene>
<proteinExistence type="predicted"/>
<protein>
    <submittedName>
        <fullName evidence="1">Uncharacterized protein</fullName>
    </submittedName>
</protein>
<evidence type="ECO:0000313" key="2">
    <source>
        <dbReference type="Proteomes" id="UP001560573"/>
    </source>
</evidence>
<accession>A0ABV3ZAC0</accession>
<keyword evidence="2" id="KW-1185">Reference proteome</keyword>
<comment type="caution">
    <text evidence="1">The sequence shown here is derived from an EMBL/GenBank/DDBJ whole genome shotgun (WGS) entry which is preliminary data.</text>
</comment>